<dbReference type="OrthoDB" id="3176072at2"/>
<dbReference type="AlphaFoldDB" id="A0A923KYD1"/>
<feature type="transmembrane region" description="Helical" evidence="1">
    <location>
        <begin position="12"/>
        <end position="30"/>
    </location>
</feature>
<keyword evidence="1" id="KW-0812">Transmembrane</keyword>
<evidence type="ECO:0000313" key="2">
    <source>
        <dbReference type="EMBL" id="MBC3889521.1"/>
    </source>
</evidence>
<reference evidence="2" key="1">
    <citation type="submission" date="2019-10" db="EMBL/GenBank/DDBJ databases">
        <authorList>
            <person name="Ross D.E."/>
            <person name="Gulliver D."/>
        </authorList>
    </citation>
    <scope>NUCLEOTIDE SEQUENCE</scope>
    <source>
        <strain evidence="2">DER-2019</strain>
    </source>
</reference>
<evidence type="ECO:0000256" key="1">
    <source>
        <dbReference type="SAM" id="Phobius"/>
    </source>
</evidence>
<dbReference type="InterPro" id="IPR006485">
    <property type="entry name" value="Phage-like_holin"/>
</dbReference>
<dbReference type="RefSeq" id="WP_148568514.1">
    <property type="nucleotide sequence ID" value="NZ_RXYA01000018.1"/>
</dbReference>
<proteinExistence type="predicted"/>
<keyword evidence="1" id="KW-1133">Transmembrane helix</keyword>
<feature type="transmembrane region" description="Helical" evidence="1">
    <location>
        <begin position="50"/>
        <end position="67"/>
    </location>
</feature>
<name>A0A923KYD1_9FIRM</name>
<dbReference type="Proteomes" id="UP000616595">
    <property type="component" value="Unassembled WGS sequence"/>
</dbReference>
<comment type="caution">
    <text evidence="2">The sequence shown here is derived from an EMBL/GenBank/DDBJ whole genome shotgun (WGS) entry which is preliminary data.</text>
</comment>
<keyword evidence="3" id="KW-1185">Reference proteome</keyword>
<reference evidence="2" key="2">
    <citation type="submission" date="2020-10" db="EMBL/GenBank/DDBJ databases">
        <title>Comparative genomics of the Acetobacterium genus.</title>
        <authorList>
            <person name="Marshall C."/>
            <person name="May H."/>
            <person name="Norman S."/>
        </authorList>
    </citation>
    <scope>NUCLEOTIDE SEQUENCE</scope>
    <source>
        <strain evidence="2">DER-2019</strain>
    </source>
</reference>
<sequence length="150" mass="16021">MNLKIKVQNPAFWLGTVIGIFSIIGGYFGIQGTDVTNWGVVTNTLGAAIANPYVVWIIFIYIIGLFIDTSTLGFKDSPVTMAKISISQTAEDIIKEQQLKAETAETEPETAVTPETTVVATAPTLTAEQASAVITQINSMVTPTEPQVTA</sequence>
<dbReference type="EMBL" id="WJBD01000019">
    <property type="protein sequence ID" value="MBC3889521.1"/>
    <property type="molecule type" value="Genomic_DNA"/>
</dbReference>
<organism evidence="2 3">
    <name type="scientific">Acetobacterium paludosum</name>
    <dbReference type="NCBI Taxonomy" id="52693"/>
    <lineage>
        <taxon>Bacteria</taxon>
        <taxon>Bacillati</taxon>
        <taxon>Bacillota</taxon>
        <taxon>Clostridia</taxon>
        <taxon>Eubacteriales</taxon>
        <taxon>Eubacteriaceae</taxon>
        <taxon>Acetobacterium</taxon>
    </lineage>
</organism>
<dbReference type="Pfam" id="PF04531">
    <property type="entry name" value="Phage_holin_1"/>
    <property type="match status" value="1"/>
</dbReference>
<gene>
    <name evidence="2" type="ORF">GH810_14500</name>
</gene>
<protein>
    <submittedName>
        <fullName evidence="2">Uncharacterized protein</fullName>
    </submittedName>
</protein>
<evidence type="ECO:0000313" key="3">
    <source>
        <dbReference type="Proteomes" id="UP000616595"/>
    </source>
</evidence>
<keyword evidence="1" id="KW-0472">Membrane</keyword>
<accession>A0A923KYD1</accession>